<comment type="caution">
    <text evidence="1">The sequence shown here is derived from an EMBL/GenBank/DDBJ whole genome shotgun (WGS) entry which is preliminary data.</text>
</comment>
<name>A0A1J4MH81_9CRYT</name>
<evidence type="ECO:0000313" key="1">
    <source>
        <dbReference type="EMBL" id="OII72819.1"/>
    </source>
</evidence>
<gene>
    <name evidence="1" type="ORF">cubi_03689</name>
</gene>
<protein>
    <submittedName>
        <fullName evidence="1">Uncharacterized protein</fullName>
    </submittedName>
</protein>
<accession>A0A1J4MH81</accession>
<proteinExistence type="predicted"/>
<dbReference type="RefSeq" id="XP_028874200.1">
    <property type="nucleotide sequence ID" value="XM_029020703.1"/>
</dbReference>
<dbReference type="AlphaFoldDB" id="A0A1J4MH81"/>
<dbReference type="EMBL" id="LRBP01000019">
    <property type="protein sequence ID" value="OII72819.1"/>
    <property type="molecule type" value="Genomic_DNA"/>
</dbReference>
<keyword evidence="2" id="KW-1185">Reference proteome</keyword>
<dbReference type="VEuPathDB" id="CryptoDB:cubi_03689"/>
<dbReference type="GeneID" id="39980482"/>
<dbReference type="Proteomes" id="UP000186176">
    <property type="component" value="Unassembled WGS sequence"/>
</dbReference>
<sequence>MLCREDVHKRMLIRVINTGGSKNGTNNHLNDLEDCDSHAPFWFFPTGGKIVIKVHNGVDEVVNGTKEDSNGLAVGVCIPCI</sequence>
<reference evidence="1 2" key="1">
    <citation type="submission" date="2016-10" db="EMBL/GenBank/DDBJ databases">
        <title>Reductive evolution of mitochondrial metabolism and differential evolution of invasion-related proteins in Cryptosporidium.</title>
        <authorList>
            <person name="Liu S."/>
            <person name="Roellig D.M."/>
            <person name="Guo Y."/>
            <person name="Li N."/>
            <person name="Frace M.A."/>
            <person name="Tang K."/>
            <person name="Zhang L."/>
            <person name="Feng Y."/>
            <person name="Xiao L."/>
        </authorList>
    </citation>
    <scope>NUCLEOTIDE SEQUENCE [LARGE SCALE GENOMIC DNA]</scope>
    <source>
        <strain evidence="1">39726</strain>
    </source>
</reference>
<organism evidence="1 2">
    <name type="scientific">Cryptosporidium ubiquitum</name>
    <dbReference type="NCBI Taxonomy" id="857276"/>
    <lineage>
        <taxon>Eukaryota</taxon>
        <taxon>Sar</taxon>
        <taxon>Alveolata</taxon>
        <taxon>Apicomplexa</taxon>
        <taxon>Conoidasida</taxon>
        <taxon>Coccidia</taxon>
        <taxon>Eucoccidiorida</taxon>
        <taxon>Eimeriorina</taxon>
        <taxon>Cryptosporidiidae</taxon>
        <taxon>Cryptosporidium</taxon>
    </lineage>
</organism>
<evidence type="ECO:0000313" key="2">
    <source>
        <dbReference type="Proteomes" id="UP000186176"/>
    </source>
</evidence>